<evidence type="ECO:0000256" key="1">
    <source>
        <dbReference type="SAM" id="Phobius"/>
    </source>
</evidence>
<keyword evidence="1" id="KW-0812">Transmembrane</keyword>
<feature type="domain" description="DUF4179" evidence="2">
    <location>
        <begin position="27"/>
        <end position="112"/>
    </location>
</feature>
<keyword evidence="1" id="KW-0472">Membrane</keyword>
<evidence type="ECO:0000259" key="2">
    <source>
        <dbReference type="Pfam" id="PF13786"/>
    </source>
</evidence>
<name>A0A921N3X1_9FIRM</name>
<proteinExistence type="predicted"/>
<evidence type="ECO:0000313" key="4">
    <source>
        <dbReference type="EMBL" id="HJG97609.1"/>
    </source>
</evidence>
<reference evidence="4" key="2">
    <citation type="submission" date="2021-09" db="EMBL/GenBank/DDBJ databases">
        <authorList>
            <person name="Gilroy R."/>
        </authorList>
    </citation>
    <scope>NUCLEOTIDE SEQUENCE</scope>
    <source>
        <strain evidence="4">1277</strain>
    </source>
</reference>
<gene>
    <name evidence="4" type="ORF">K8V90_10950</name>
</gene>
<dbReference type="Pfam" id="PF18705">
    <property type="entry name" value="DUF5643"/>
    <property type="match status" value="1"/>
</dbReference>
<dbReference type="Pfam" id="PF13786">
    <property type="entry name" value="DUF4179"/>
    <property type="match status" value="1"/>
</dbReference>
<dbReference type="AlphaFoldDB" id="A0A921N3X1"/>
<dbReference type="Gene3D" id="2.60.40.1630">
    <property type="entry name" value="bacillus anthracis domain"/>
    <property type="match status" value="1"/>
</dbReference>
<reference evidence="4" key="1">
    <citation type="journal article" date="2021" name="PeerJ">
        <title>Extensive microbial diversity within the chicken gut microbiome revealed by metagenomics and culture.</title>
        <authorList>
            <person name="Gilroy R."/>
            <person name="Ravi A."/>
            <person name="Getino M."/>
            <person name="Pursley I."/>
            <person name="Horton D.L."/>
            <person name="Alikhan N.F."/>
            <person name="Baker D."/>
            <person name="Gharbi K."/>
            <person name="Hall N."/>
            <person name="Watson M."/>
            <person name="Adriaenssens E.M."/>
            <person name="Foster-Nyarko E."/>
            <person name="Jarju S."/>
            <person name="Secka A."/>
            <person name="Antonio M."/>
            <person name="Oren A."/>
            <person name="Chaudhuri R.R."/>
            <person name="La Ragione R."/>
            <person name="Hildebrand F."/>
            <person name="Pallen M.J."/>
        </authorList>
    </citation>
    <scope>NUCLEOTIDE SEQUENCE</scope>
    <source>
        <strain evidence="4">1277</strain>
    </source>
</reference>
<evidence type="ECO:0000313" key="5">
    <source>
        <dbReference type="Proteomes" id="UP000776700"/>
    </source>
</evidence>
<comment type="caution">
    <text evidence="4">The sequence shown here is derived from an EMBL/GenBank/DDBJ whole genome shotgun (WGS) entry which is preliminary data.</text>
</comment>
<feature type="transmembrane region" description="Helical" evidence="1">
    <location>
        <begin position="37"/>
        <end position="59"/>
    </location>
</feature>
<sequence>MSKFDYIKMPDNIDEVTKNAIRRGKTKKYQYKKVTKVAASIAVISTLTITTTFAVEYIIDYFNYNKQSLYLSDKNDFEKTSNNINLTVKDKGIEFTIDNISIDDNYITVFHTSKRDKNINKIDKDAYLDNPIISTYMDGERIEESSGIIEHEATYISENELKGMQKIDVSSVNIDNNDEIVFRVNNIFGIEGNWEISLKVDKLKSVNNTYNYNVNKDYTINQTYDYNNEKIDIKHNINVEKVTISPLANTIRINEKPTKVFKDWTPMLGNSFALFDDKNNSLDVLDKGGSGVNTKTGIASNSYEFLKADKDTKLLTLVPISFAHSVENKELEPQSIDNLPIVFETSEYGKVVIEDIKITDTEIKYTYYKDGVVPGYLTLWFYDEEGDEIDISSSVKESLDRHTGRYTTILKLEGYENDISKIRKIKKVSTFSHSDMKLLYDQQIKIDLKE</sequence>
<dbReference type="InterPro" id="IPR025436">
    <property type="entry name" value="DUF4179"/>
</dbReference>
<dbReference type="Proteomes" id="UP000776700">
    <property type="component" value="Unassembled WGS sequence"/>
</dbReference>
<dbReference type="EMBL" id="DYUB01000341">
    <property type="protein sequence ID" value="HJG97609.1"/>
    <property type="molecule type" value="Genomic_DNA"/>
</dbReference>
<protein>
    <submittedName>
        <fullName evidence="4">DUF4179 domain-containing protein</fullName>
    </submittedName>
</protein>
<feature type="domain" description="DUF5643" evidence="3">
    <location>
        <begin position="216"/>
        <end position="336"/>
    </location>
</feature>
<accession>A0A921N3X1</accession>
<dbReference type="InterPro" id="IPR040680">
    <property type="entry name" value="DUF5643"/>
</dbReference>
<organism evidence="4 5">
    <name type="scientific">Romboutsia timonensis</name>
    <dbReference type="NCBI Taxonomy" id="1776391"/>
    <lineage>
        <taxon>Bacteria</taxon>
        <taxon>Bacillati</taxon>
        <taxon>Bacillota</taxon>
        <taxon>Clostridia</taxon>
        <taxon>Peptostreptococcales</taxon>
        <taxon>Peptostreptococcaceae</taxon>
        <taxon>Romboutsia</taxon>
    </lineage>
</organism>
<evidence type="ECO:0000259" key="3">
    <source>
        <dbReference type="Pfam" id="PF18705"/>
    </source>
</evidence>
<keyword evidence="1" id="KW-1133">Transmembrane helix</keyword>